<protein>
    <recommendedName>
        <fullName evidence="8">Transcriptional coactivator HFI1/ADA1</fullName>
    </recommendedName>
</protein>
<dbReference type="Proteomes" id="UP000094455">
    <property type="component" value="Unassembled WGS sequence"/>
</dbReference>
<dbReference type="EMBL" id="KV454004">
    <property type="protein sequence ID" value="ODQ45549.1"/>
    <property type="molecule type" value="Genomic_DNA"/>
</dbReference>
<evidence type="ECO:0000256" key="1">
    <source>
        <dbReference type="ARBA" id="ARBA00004123"/>
    </source>
</evidence>
<name>A0A1E3NHF0_9ASCO</name>
<organism evidence="6 7">
    <name type="scientific">Pichia membranifaciens NRRL Y-2026</name>
    <dbReference type="NCBI Taxonomy" id="763406"/>
    <lineage>
        <taxon>Eukaryota</taxon>
        <taxon>Fungi</taxon>
        <taxon>Dikarya</taxon>
        <taxon>Ascomycota</taxon>
        <taxon>Saccharomycotina</taxon>
        <taxon>Pichiomycetes</taxon>
        <taxon>Pichiales</taxon>
        <taxon>Pichiaceae</taxon>
        <taxon>Pichia</taxon>
    </lineage>
</organism>
<dbReference type="GO" id="GO:0003713">
    <property type="term" value="F:transcription coactivator activity"/>
    <property type="evidence" value="ECO:0007669"/>
    <property type="project" value="TreeGrafter"/>
</dbReference>
<evidence type="ECO:0000313" key="7">
    <source>
        <dbReference type="Proteomes" id="UP000094455"/>
    </source>
</evidence>
<keyword evidence="7" id="KW-1185">Reference proteome</keyword>
<evidence type="ECO:0008006" key="8">
    <source>
        <dbReference type="Google" id="ProtNLM"/>
    </source>
</evidence>
<proteinExistence type="predicted"/>
<dbReference type="GO" id="GO:0000124">
    <property type="term" value="C:SAGA complex"/>
    <property type="evidence" value="ECO:0007669"/>
    <property type="project" value="TreeGrafter"/>
</dbReference>
<dbReference type="OrthoDB" id="10264870at2759"/>
<dbReference type="InterPro" id="IPR024738">
    <property type="entry name" value="Hfi1/Tada1"/>
</dbReference>
<dbReference type="GeneID" id="30178052"/>
<evidence type="ECO:0000256" key="4">
    <source>
        <dbReference type="ARBA" id="ARBA00023242"/>
    </source>
</evidence>
<dbReference type="PANTHER" id="PTHR21277">
    <property type="entry name" value="TRANSCRIPTIONAL ADAPTER 1"/>
    <property type="match status" value="1"/>
</dbReference>
<feature type="compositionally biased region" description="Low complexity" evidence="5">
    <location>
        <begin position="8"/>
        <end position="38"/>
    </location>
</feature>
<sequence length="489" mass="53850">MLAASHLSASTVGGAGASTTTGNAPPNGGSSNGSGKSNGFHDKHQQQHQIHHPTSKRVEISSFVSKFQKTLGNGWDAYQIAVSLFIVGKLSRAELLEQIAPVLSKKGTRHMHNRLLMSMLANCYRVEPLDGISTSLFGNTSKKRKIGSKSSKYEQLKKDVLSLSIRERVRLKGITKESGKKGMIQNVMVLSRQAMVPKVPIVTTNNTSSVSSSSPHPSATGAASSEANANKKGSNNLEMTLISVKDILDMINEPLCTETYELPERKRMRDIMLGLAREHGLLGGVSMKAVDVLYLGLQYHLKSIIGNVIDNVRAKRDADKKGVDTSKETTNEVDDFLEKKGATIDNCGVETGTKRKKLTITTEDLFDSFSLTPHMIQPYGTVDHLNDVMLKNDDDYDFVSRQTLQANTDWTNGEKVLEWDENNEHNLYVVPNKVTDVSYLLKSHEAIWHETTGHPDDPVPKINLALKDKDIGTPDELNWVINGLLSEDM</sequence>
<dbReference type="Pfam" id="PF12767">
    <property type="entry name" value="SAGA-Tad1"/>
    <property type="match status" value="1"/>
</dbReference>
<keyword evidence="2" id="KW-0805">Transcription regulation</keyword>
<dbReference type="PANTHER" id="PTHR21277:SF5">
    <property type="entry name" value="TRANSCRIPTIONAL ADAPTER 1"/>
    <property type="match status" value="1"/>
</dbReference>
<dbReference type="AlphaFoldDB" id="A0A1E3NHF0"/>
<gene>
    <name evidence="6" type="ORF">PICMEDRAFT_16852</name>
</gene>
<evidence type="ECO:0000256" key="5">
    <source>
        <dbReference type="SAM" id="MobiDB-lite"/>
    </source>
</evidence>
<dbReference type="GO" id="GO:0005634">
    <property type="term" value="C:nucleus"/>
    <property type="evidence" value="ECO:0007669"/>
    <property type="project" value="UniProtKB-SubCell"/>
</dbReference>
<accession>A0A1E3NHF0</accession>
<feature type="region of interest" description="Disordered" evidence="5">
    <location>
        <begin position="1"/>
        <end position="56"/>
    </location>
</feature>
<reference evidence="6 7" key="1">
    <citation type="journal article" date="2016" name="Proc. Natl. Acad. Sci. U.S.A.">
        <title>Comparative genomics of biotechnologically important yeasts.</title>
        <authorList>
            <person name="Riley R."/>
            <person name="Haridas S."/>
            <person name="Wolfe K.H."/>
            <person name="Lopes M.R."/>
            <person name="Hittinger C.T."/>
            <person name="Goeker M."/>
            <person name="Salamov A.A."/>
            <person name="Wisecaver J.H."/>
            <person name="Long T.M."/>
            <person name="Calvey C.H."/>
            <person name="Aerts A.L."/>
            <person name="Barry K.W."/>
            <person name="Choi C."/>
            <person name="Clum A."/>
            <person name="Coughlan A.Y."/>
            <person name="Deshpande S."/>
            <person name="Douglass A.P."/>
            <person name="Hanson S.J."/>
            <person name="Klenk H.-P."/>
            <person name="LaButti K.M."/>
            <person name="Lapidus A."/>
            <person name="Lindquist E.A."/>
            <person name="Lipzen A.M."/>
            <person name="Meier-Kolthoff J.P."/>
            <person name="Ohm R.A."/>
            <person name="Otillar R.P."/>
            <person name="Pangilinan J.L."/>
            <person name="Peng Y."/>
            <person name="Rokas A."/>
            <person name="Rosa C.A."/>
            <person name="Scheuner C."/>
            <person name="Sibirny A.A."/>
            <person name="Slot J.C."/>
            <person name="Stielow J.B."/>
            <person name="Sun H."/>
            <person name="Kurtzman C.P."/>
            <person name="Blackwell M."/>
            <person name="Grigoriev I.V."/>
            <person name="Jeffries T.W."/>
        </authorList>
    </citation>
    <scope>NUCLEOTIDE SEQUENCE [LARGE SCALE GENOMIC DNA]</scope>
    <source>
        <strain evidence="6 7">NRRL Y-2026</strain>
    </source>
</reference>
<evidence type="ECO:0000256" key="2">
    <source>
        <dbReference type="ARBA" id="ARBA00023015"/>
    </source>
</evidence>
<dbReference type="CDD" id="cd22933">
    <property type="entry name" value="HFD_HFI1"/>
    <property type="match status" value="1"/>
</dbReference>
<keyword evidence="4" id="KW-0539">Nucleus</keyword>
<evidence type="ECO:0000256" key="3">
    <source>
        <dbReference type="ARBA" id="ARBA00023163"/>
    </source>
</evidence>
<dbReference type="RefSeq" id="XP_019016662.1">
    <property type="nucleotide sequence ID" value="XM_019161365.1"/>
</dbReference>
<keyword evidence="3" id="KW-0804">Transcription</keyword>
<dbReference type="GO" id="GO:0006357">
    <property type="term" value="P:regulation of transcription by RNA polymerase II"/>
    <property type="evidence" value="ECO:0007669"/>
    <property type="project" value="TreeGrafter"/>
</dbReference>
<feature type="compositionally biased region" description="Low complexity" evidence="5">
    <location>
        <begin position="205"/>
        <end position="225"/>
    </location>
</feature>
<feature type="region of interest" description="Disordered" evidence="5">
    <location>
        <begin position="205"/>
        <end position="231"/>
    </location>
</feature>
<evidence type="ECO:0000313" key="6">
    <source>
        <dbReference type="EMBL" id="ODQ45549.1"/>
    </source>
</evidence>
<comment type="subcellular location">
    <subcellularLocation>
        <location evidence="1">Nucleus</location>
    </subcellularLocation>
</comment>
<dbReference type="STRING" id="763406.A0A1E3NHF0"/>